<dbReference type="PANTHER" id="PTHR21717">
    <property type="entry name" value="TELOMERIC REPEAT BINDING PROTEIN"/>
    <property type="match status" value="1"/>
</dbReference>
<sequence>MFVTTLIPSVDSTNCFSDQFDRLENLASSSCTNFLANNEIGRRHWLFHSTTEGRRSIERVPPAPKLSGTRIPFCYLYGISLCFCLRMAGCGGIGQLPICPVTGVNGYKSWGLRIGVREEDGFLRVFGLSFSYTTKIVDSRRECGILRDFLCHVISGIEMCRFMYCRDFDFSRKDWWFMVTCKENWFLDVFQTSKQALVLYILLFALNQMLPFYSESTIIVVTIMNLAIVLCLCPRRVLDVLMISLGRLEYGFNGYQVPPTPRAARSVRRRCLFKSKAGNRQLCAFDLLATVADKILLDTGRSPPSVNTSPGREQQAIVVSSVEKEEKNEAQPFGEKSFDRDCYERNFLFTELVSEAPNLKICSNELVCAQNDAISTGITTPDCSEKVGSAEQLVDDDCKLRLGISSPTVDVVSSDCRLSTKSGSEDELATRDDDEEYSELNDPSTGNKACRPPSRVGDHGTRKTLASKHLKVTLDLKDDEHYNTNNFKRERSMRDYPFKKRKLYDCGSGSNSDEAIDSQGICVIENGTNEGERDSPPTPPRGEHASFPSGNPQVKLKIKSFRVPELFIEIPETATVGCLKRTVMKAVNAVLGGGICVGVLLQGKKIRDDNKTLLQTGISHDNKMDTLGFTLEPSITQAPIQLCPEDRSRQLVHDNQLRASSFPSDMSLQKTATETKALVPIPATKPDALAVVPLRTLKRSESAQRRIRRPFTVAEVEALVQAVEKLGTGRVLVYCRWRDVKLRAFENAKHRTYVDLKDKWKTLVHTARIAPQQRRGEPVPQELLDRVLTAHAYWSQQQPRQHLKSQPDTCLLL</sequence>
<dbReference type="GO" id="GO:0042162">
    <property type="term" value="F:telomeric DNA binding"/>
    <property type="evidence" value="ECO:0007669"/>
    <property type="project" value="UniProtKB-ARBA"/>
</dbReference>
<dbReference type="EMBL" id="JACGWL010000002">
    <property type="protein sequence ID" value="KAK4408594.1"/>
    <property type="molecule type" value="Genomic_DNA"/>
</dbReference>
<dbReference type="PROSITE" id="PS50090">
    <property type="entry name" value="MYB_LIKE"/>
    <property type="match status" value="1"/>
</dbReference>
<dbReference type="SMART" id="SM00717">
    <property type="entry name" value="SANT"/>
    <property type="match status" value="1"/>
</dbReference>
<accession>A0AAE1XBD0</accession>
<dbReference type="AlphaFoldDB" id="A0AAE1XBD0"/>
<dbReference type="Pfam" id="PF23603">
    <property type="entry name" value="Ubiquitin_TPR1"/>
    <property type="match status" value="1"/>
</dbReference>
<dbReference type="InterPro" id="IPR017930">
    <property type="entry name" value="Myb_dom"/>
</dbReference>
<comment type="caution">
    <text evidence="7">The sequence shown here is derived from an EMBL/GenBank/DDBJ whole genome shotgun (WGS) entry which is preliminary data.</text>
</comment>
<keyword evidence="8" id="KW-1185">Reference proteome</keyword>
<evidence type="ECO:0000256" key="1">
    <source>
        <dbReference type="ARBA" id="ARBA00004123"/>
    </source>
</evidence>
<evidence type="ECO:0000259" key="6">
    <source>
        <dbReference type="PROSITE" id="PS51294"/>
    </source>
</evidence>
<dbReference type="InterPro" id="IPR031105">
    <property type="entry name" value="TRP_plant"/>
</dbReference>
<name>A0AAE1XBD0_9LAMI</name>
<gene>
    <name evidence="7" type="ORF">Sango_0440400</name>
</gene>
<dbReference type="SUPFAM" id="SSF54236">
    <property type="entry name" value="Ubiquitin-like"/>
    <property type="match status" value="1"/>
</dbReference>
<protein>
    <submittedName>
        <fullName evidence="7">Telomere repeat-binding protein 5</fullName>
    </submittedName>
</protein>
<dbReference type="PANTHER" id="PTHR21717:SF70">
    <property type="entry name" value="TELOMERE REPEAT-BINDING PROTEIN 2-RELATED"/>
    <property type="match status" value="1"/>
</dbReference>
<feature type="region of interest" description="Disordered" evidence="4">
    <location>
        <begin position="422"/>
        <end position="464"/>
    </location>
</feature>
<dbReference type="InterPro" id="IPR001005">
    <property type="entry name" value="SANT/Myb"/>
</dbReference>
<evidence type="ECO:0000256" key="4">
    <source>
        <dbReference type="SAM" id="MobiDB-lite"/>
    </source>
</evidence>
<evidence type="ECO:0000256" key="2">
    <source>
        <dbReference type="ARBA" id="ARBA00023125"/>
    </source>
</evidence>
<evidence type="ECO:0000256" key="3">
    <source>
        <dbReference type="ARBA" id="ARBA00023242"/>
    </source>
</evidence>
<reference evidence="7" key="1">
    <citation type="submission" date="2020-06" db="EMBL/GenBank/DDBJ databases">
        <authorList>
            <person name="Li T."/>
            <person name="Hu X."/>
            <person name="Zhang T."/>
            <person name="Song X."/>
            <person name="Zhang H."/>
            <person name="Dai N."/>
            <person name="Sheng W."/>
            <person name="Hou X."/>
            <person name="Wei L."/>
        </authorList>
    </citation>
    <scope>NUCLEOTIDE SEQUENCE</scope>
    <source>
        <strain evidence="7">K16</strain>
        <tissue evidence="7">Leaf</tissue>
    </source>
</reference>
<dbReference type="PROSITE" id="PS51294">
    <property type="entry name" value="HTH_MYB"/>
    <property type="match status" value="1"/>
</dbReference>
<keyword evidence="2" id="KW-0238">DNA-binding</keyword>
<keyword evidence="3" id="KW-0539">Nucleus</keyword>
<evidence type="ECO:0000259" key="5">
    <source>
        <dbReference type="PROSITE" id="PS50090"/>
    </source>
</evidence>
<dbReference type="GO" id="GO:0005634">
    <property type="term" value="C:nucleus"/>
    <property type="evidence" value="ECO:0007669"/>
    <property type="project" value="UniProtKB-SubCell"/>
</dbReference>
<dbReference type="InterPro" id="IPR009057">
    <property type="entry name" value="Homeodomain-like_sf"/>
</dbReference>
<dbReference type="SUPFAM" id="SSF46689">
    <property type="entry name" value="Homeodomain-like"/>
    <property type="match status" value="1"/>
</dbReference>
<evidence type="ECO:0000313" key="7">
    <source>
        <dbReference type="EMBL" id="KAK4408594.1"/>
    </source>
</evidence>
<dbReference type="InterPro" id="IPR057625">
    <property type="entry name" value="TPR1-6-like_ubiquitin"/>
</dbReference>
<feature type="domain" description="HTH myb-type" evidence="6">
    <location>
        <begin position="703"/>
        <end position="768"/>
    </location>
</feature>
<feature type="domain" description="Myb-like" evidence="5">
    <location>
        <begin position="703"/>
        <end position="764"/>
    </location>
</feature>
<feature type="region of interest" description="Disordered" evidence="4">
    <location>
        <begin position="526"/>
        <end position="552"/>
    </location>
</feature>
<dbReference type="Gene3D" id="1.10.246.220">
    <property type="match status" value="1"/>
</dbReference>
<comment type="subcellular location">
    <subcellularLocation>
        <location evidence="1">Nucleus</location>
    </subcellularLocation>
</comment>
<evidence type="ECO:0000313" key="8">
    <source>
        <dbReference type="Proteomes" id="UP001289374"/>
    </source>
</evidence>
<reference evidence="7" key="2">
    <citation type="journal article" date="2024" name="Plant">
        <title>Genomic evolution and insights into agronomic trait innovations of Sesamum species.</title>
        <authorList>
            <person name="Miao H."/>
            <person name="Wang L."/>
            <person name="Qu L."/>
            <person name="Liu H."/>
            <person name="Sun Y."/>
            <person name="Le M."/>
            <person name="Wang Q."/>
            <person name="Wei S."/>
            <person name="Zheng Y."/>
            <person name="Lin W."/>
            <person name="Duan Y."/>
            <person name="Cao H."/>
            <person name="Xiong S."/>
            <person name="Wang X."/>
            <person name="Wei L."/>
            <person name="Li C."/>
            <person name="Ma Q."/>
            <person name="Ju M."/>
            <person name="Zhao R."/>
            <person name="Li G."/>
            <person name="Mu C."/>
            <person name="Tian Q."/>
            <person name="Mei H."/>
            <person name="Zhang T."/>
            <person name="Gao T."/>
            <person name="Zhang H."/>
        </authorList>
    </citation>
    <scope>NUCLEOTIDE SEQUENCE</scope>
    <source>
        <strain evidence="7">K16</strain>
    </source>
</reference>
<organism evidence="7 8">
    <name type="scientific">Sesamum angolense</name>
    <dbReference type="NCBI Taxonomy" id="2727404"/>
    <lineage>
        <taxon>Eukaryota</taxon>
        <taxon>Viridiplantae</taxon>
        <taxon>Streptophyta</taxon>
        <taxon>Embryophyta</taxon>
        <taxon>Tracheophyta</taxon>
        <taxon>Spermatophyta</taxon>
        <taxon>Magnoliopsida</taxon>
        <taxon>eudicotyledons</taxon>
        <taxon>Gunneridae</taxon>
        <taxon>Pentapetalae</taxon>
        <taxon>asterids</taxon>
        <taxon>lamiids</taxon>
        <taxon>Lamiales</taxon>
        <taxon>Pedaliaceae</taxon>
        <taxon>Sesamum</taxon>
    </lineage>
</organism>
<dbReference type="InterPro" id="IPR029071">
    <property type="entry name" value="Ubiquitin-like_domsf"/>
</dbReference>
<dbReference type="CDD" id="cd11660">
    <property type="entry name" value="SANT_TRF"/>
    <property type="match status" value="1"/>
</dbReference>
<dbReference type="Proteomes" id="UP001289374">
    <property type="component" value="Unassembled WGS sequence"/>
</dbReference>
<proteinExistence type="predicted"/>